<dbReference type="AlphaFoldDB" id="A0A1I0AIE9"/>
<dbReference type="SUPFAM" id="SSF58104">
    <property type="entry name" value="Methyl-accepting chemotaxis protein (MCP) signaling domain"/>
    <property type="match status" value="1"/>
</dbReference>
<keyword evidence="3 10" id="KW-0812">Transmembrane</keyword>
<keyword evidence="2" id="KW-1003">Cell membrane</keyword>
<evidence type="ECO:0000256" key="3">
    <source>
        <dbReference type="ARBA" id="ARBA00022692"/>
    </source>
</evidence>
<dbReference type="Gene3D" id="6.10.340.10">
    <property type="match status" value="1"/>
</dbReference>
<dbReference type="GO" id="GO:0006935">
    <property type="term" value="P:chemotaxis"/>
    <property type="evidence" value="ECO:0007669"/>
    <property type="project" value="InterPro"/>
</dbReference>
<evidence type="ECO:0000313" key="13">
    <source>
        <dbReference type="EMBL" id="SES94050.1"/>
    </source>
</evidence>
<dbReference type="InterPro" id="IPR029151">
    <property type="entry name" value="Sensor-like_sf"/>
</dbReference>
<dbReference type="GO" id="GO:0007165">
    <property type="term" value="P:signal transduction"/>
    <property type="evidence" value="ECO:0007669"/>
    <property type="project" value="UniProtKB-KW"/>
</dbReference>
<protein>
    <submittedName>
        <fullName evidence="13">Methyl-accepting chemotaxis protein</fullName>
    </submittedName>
</protein>
<dbReference type="PRINTS" id="PR00260">
    <property type="entry name" value="CHEMTRNSDUCR"/>
</dbReference>
<feature type="transmembrane region" description="Helical" evidence="10">
    <location>
        <begin position="12"/>
        <end position="32"/>
    </location>
</feature>
<proteinExistence type="inferred from homology"/>
<evidence type="ECO:0000256" key="1">
    <source>
        <dbReference type="ARBA" id="ARBA00004651"/>
    </source>
</evidence>
<evidence type="ECO:0000256" key="2">
    <source>
        <dbReference type="ARBA" id="ARBA00022475"/>
    </source>
</evidence>
<evidence type="ECO:0000259" key="11">
    <source>
        <dbReference type="PROSITE" id="PS50111"/>
    </source>
</evidence>
<dbReference type="PROSITE" id="PS51257">
    <property type="entry name" value="PROKAR_LIPOPROTEIN"/>
    <property type="match status" value="1"/>
</dbReference>
<sequence>MEKKGRGITLKIMLLIIIPLAGFGLAACGIGYSSQKTLSYDLISQELKSLAYTVLDQYELYAEGDYEYRDGKLFKGNQVLTDNYSLIDKVKQRTDINVTVFWGNTRMITTLLDNEGNRIVGTTLDEDIADKVLNGEEYFNPDMWIADSEYCGYYIPLRQQNNDIIGIIFTGKAKLAVDKQMKKNTGRLIFIISGILLIAVGIGVAFVRRMLRSLAHAVEGLDSVASNNLAFVLDDKLSQRKDEIGKISNAVHKLIQAMKEMIVEIIEASDQVKAGAEVFDDSLRHISDITEDISRAVEDVASSAVTQAEQTQDANEKVSGMVSAIGNTADNVKGLNISCKKMTEYSNTAEQTLLELEQIAKLTKNSVEDVHEKTDLTNNSALAIQSATELIADIADQTNLLSLNASIEAARAGEDGKGFAVVADEIRKLSEQSRDSAVKIAEIVDHLIENSNVSVATMKEVTRTVDIQNDKLTVTKDMFIHLNQEIIEVANAAGTIDDRIQVLNGLVTGVAELAVNLARLAEENAARTEETTASINELNENIRQCKVETEGLLQLSNHLHKHSRKFKV</sequence>
<name>A0A1I0AIE9_9FIRM</name>
<dbReference type="STRING" id="29364.SAMN04487772_105166"/>
<comment type="similarity">
    <text evidence="7">Belongs to the methyl-accepting chemotaxis (MCP) protein family.</text>
</comment>
<keyword evidence="5 10" id="KW-0472">Membrane</keyword>
<keyword evidence="14" id="KW-1185">Reference proteome</keyword>
<dbReference type="SMART" id="SM00283">
    <property type="entry name" value="MA"/>
    <property type="match status" value="1"/>
</dbReference>
<dbReference type="GO" id="GO:0005886">
    <property type="term" value="C:plasma membrane"/>
    <property type="evidence" value="ECO:0007669"/>
    <property type="project" value="UniProtKB-SubCell"/>
</dbReference>
<evidence type="ECO:0000256" key="6">
    <source>
        <dbReference type="ARBA" id="ARBA00023224"/>
    </source>
</evidence>
<dbReference type="PANTHER" id="PTHR32089">
    <property type="entry name" value="METHYL-ACCEPTING CHEMOTAXIS PROTEIN MCPB"/>
    <property type="match status" value="1"/>
</dbReference>
<dbReference type="GO" id="GO:0004888">
    <property type="term" value="F:transmembrane signaling receptor activity"/>
    <property type="evidence" value="ECO:0007669"/>
    <property type="project" value="InterPro"/>
</dbReference>
<keyword evidence="9" id="KW-0175">Coiled coil</keyword>
<organism evidence="13 14">
    <name type="scientific">[Clostridium] polysaccharolyticum</name>
    <dbReference type="NCBI Taxonomy" id="29364"/>
    <lineage>
        <taxon>Bacteria</taxon>
        <taxon>Bacillati</taxon>
        <taxon>Bacillota</taxon>
        <taxon>Clostridia</taxon>
        <taxon>Lachnospirales</taxon>
        <taxon>Lachnospiraceae</taxon>
    </lineage>
</organism>
<dbReference type="EMBL" id="FOHN01000005">
    <property type="protein sequence ID" value="SES94050.1"/>
    <property type="molecule type" value="Genomic_DNA"/>
</dbReference>
<keyword evidence="6 8" id="KW-0807">Transducer</keyword>
<evidence type="ECO:0000256" key="7">
    <source>
        <dbReference type="ARBA" id="ARBA00029447"/>
    </source>
</evidence>
<evidence type="ECO:0000256" key="9">
    <source>
        <dbReference type="SAM" id="Coils"/>
    </source>
</evidence>
<evidence type="ECO:0000259" key="12">
    <source>
        <dbReference type="PROSITE" id="PS50885"/>
    </source>
</evidence>
<feature type="domain" description="HAMP" evidence="12">
    <location>
        <begin position="208"/>
        <end position="263"/>
    </location>
</feature>
<evidence type="ECO:0000256" key="10">
    <source>
        <dbReference type="SAM" id="Phobius"/>
    </source>
</evidence>
<reference evidence="13 14" key="1">
    <citation type="submission" date="2016-10" db="EMBL/GenBank/DDBJ databases">
        <authorList>
            <person name="de Groot N.N."/>
        </authorList>
    </citation>
    <scope>NUCLEOTIDE SEQUENCE [LARGE SCALE GENOMIC DNA]</scope>
    <source>
        <strain evidence="13 14">DSM 1801</strain>
    </source>
</reference>
<gene>
    <name evidence="13" type="ORF">SAMN04487772_105166</name>
</gene>
<dbReference type="PROSITE" id="PS50885">
    <property type="entry name" value="HAMP"/>
    <property type="match status" value="1"/>
</dbReference>
<dbReference type="OrthoDB" id="9814363at2"/>
<dbReference type="Pfam" id="PF00015">
    <property type="entry name" value="MCPsignal"/>
    <property type="match status" value="1"/>
</dbReference>
<comment type="subcellular location">
    <subcellularLocation>
        <location evidence="1">Cell membrane</location>
        <topology evidence="1">Multi-pass membrane protein</topology>
    </subcellularLocation>
</comment>
<feature type="domain" description="Methyl-accepting transducer" evidence="11">
    <location>
        <begin position="282"/>
        <end position="539"/>
    </location>
</feature>
<dbReference type="SUPFAM" id="SSF103190">
    <property type="entry name" value="Sensory domain-like"/>
    <property type="match status" value="1"/>
</dbReference>
<dbReference type="Pfam" id="PF17202">
    <property type="entry name" value="sCache_3_3"/>
    <property type="match status" value="1"/>
</dbReference>
<dbReference type="Proteomes" id="UP000199800">
    <property type="component" value="Unassembled WGS sequence"/>
</dbReference>
<dbReference type="InterPro" id="IPR004090">
    <property type="entry name" value="Chemotax_Me-accpt_rcpt"/>
</dbReference>
<dbReference type="Gene3D" id="1.10.287.950">
    <property type="entry name" value="Methyl-accepting chemotaxis protein"/>
    <property type="match status" value="1"/>
</dbReference>
<accession>A0A1I0AIE9</accession>
<dbReference type="InterPro" id="IPR003660">
    <property type="entry name" value="HAMP_dom"/>
</dbReference>
<dbReference type="PROSITE" id="PS50111">
    <property type="entry name" value="CHEMOTAXIS_TRANSDUC_2"/>
    <property type="match status" value="1"/>
</dbReference>
<evidence type="ECO:0000313" key="14">
    <source>
        <dbReference type="Proteomes" id="UP000199800"/>
    </source>
</evidence>
<evidence type="ECO:0000256" key="4">
    <source>
        <dbReference type="ARBA" id="ARBA00022989"/>
    </source>
</evidence>
<evidence type="ECO:0000256" key="5">
    <source>
        <dbReference type="ARBA" id="ARBA00023136"/>
    </source>
</evidence>
<feature type="transmembrane region" description="Helical" evidence="10">
    <location>
        <begin position="188"/>
        <end position="207"/>
    </location>
</feature>
<evidence type="ECO:0000256" key="8">
    <source>
        <dbReference type="PROSITE-ProRule" id="PRU00284"/>
    </source>
</evidence>
<dbReference type="RefSeq" id="WP_092477133.1">
    <property type="nucleotide sequence ID" value="NZ_FOHN01000005.1"/>
</dbReference>
<dbReference type="InterPro" id="IPR004089">
    <property type="entry name" value="MCPsignal_dom"/>
</dbReference>
<dbReference type="PANTHER" id="PTHR32089:SF112">
    <property type="entry name" value="LYSOZYME-LIKE PROTEIN-RELATED"/>
    <property type="match status" value="1"/>
</dbReference>
<keyword evidence="4 10" id="KW-1133">Transmembrane helix</keyword>
<dbReference type="InterPro" id="IPR033463">
    <property type="entry name" value="sCache_3"/>
</dbReference>
<feature type="coiled-coil region" evidence="9">
    <location>
        <begin position="528"/>
        <end position="555"/>
    </location>
</feature>